<dbReference type="InterPro" id="IPR017595">
    <property type="entry name" value="OHCU_decarboxylase-2"/>
</dbReference>
<feature type="region of interest" description="Disordered" evidence="7">
    <location>
        <begin position="75"/>
        <end position="103"/>
    </location>
</feature>
<dbReference type="InterPro" id="IPR018020">
    <property type="entry name" value="OHCU_decarboxylase"/>
</dbReference>
<dbReference type="SUPFAM" id="SSF158694">
    <property type="entry name" value="UraD-Like"/>
    <property type="match status" value="1"/>
</dbReference>
<name>A0A378YT11_9NOCA</name>
<evidence type="ECO:0000256" key="5">
    <source>
        <dbReference type="ARBA" id="ARBA00022793"/>
    </source>
</evidence>
<evidence type="ECO:0000259" key="8">
    <source>
        <dbReference type="Pfam" id="PF09349"/>
    </source>
</evidence>
<dbReference type="EC" id="4.1.1.97" evidence="3"/>
<organism evidence="9 10">
    <name type="scientific">Nocardia otitidiscaviarum</name>
    <dbReference type="NCBI Taxonomy" id="1823"/>
    <lineage>
        <taxon>Bacteria</taxon>
        <taxon>Bacillati</taxon>
        <taxon>Actinomycetota</taxon>
        <taxon>Actinomycetes</taxon>
        <taxon>Mycobacteriales</taxon>
        <taxon>Nocardiaceae</taxon>
        <taxon>Nocardia</taxon>
    </lineage>
</organism>
<proteinExistence type="predicted"/>
<accession>A0A378YT11</accession>
<keyword evidence="5" id="KW-0210">Decarboxylase</keyword>
<dbReference type="Gene3D" id="1.10.3330.10">
    <property type="entry name" value="Oxo-4-hydroxy-4-carboxy-5-ureidoimidazoline decarboxylase"/>
    <property type="match status" value="1"/>
</dbReference>
<dbReference type="STRING" id="1406858.GCA_000710895_00174"/>
<dbReference type="GO" id="GO:0006144">
    <property type="term" value="P:purine nucleobase metabolic process"/>
    <property type="evidence" value="ECO:0007669"/>
    <property type="project" value="UniProtKB-KW"/>
</dbReference>
<evidence type="ECO:0000256" key="4">
    <source>
        <dbReference type="ARBA" id="ARBA00022631"/>
    </source>
</evidence>
<reference evidence="9 10" key="1">
    <citation type="submission" date="2018-06" db="EMBL/GenBank/DDBJ databases">
        <authorList>
            <consortium name="Pathogen Informatics"/>
            <person name="Doyle S."/>
        </authorList>
    </citation>
    <scope>NUCLEOTIDE SEQUENCE [LARGE SCALE GENOMIC DNA]</scope>
    <source>
        <strain evidence="9 10">NCTC1934</strain>
    </source>
</reference>
<gene>
    <name evidence="9" type="ORF">NCTC1934_04033</name>
</gene>
<evidence type="ECO:0000256" key="7">
    <source>
        <dbReference type="SAM" id="MobiDB-lite"/>
    </source>
</evidence>
<dbReference type="InterPro" id="IPR036778">
    <property type="entry name" value="OHCU_decarboxylase_sf"/>
</dbReference>
<comment type="catalytic activity">
    <reaction evidence="1">
        <text>5-hydroxy-2-oxo-4-ureido-2,5-dihydro-1H-imidazole-5-carboxylate + H(+) = (S)-allantoin + CO2</text>
        <dbReference type="Rhea" id="RHEA:26301"/>
        <dbReference type="ChEBI" id="CHEBI:15378"/>
        <dbReference type="ChEBI" id="CHEBI:15678"/>
        <dbReference type="ChEBI" id="CHEBI:16526"/>
        <dbReference type="ChEBI" id="CHEBI:58639"/>
        <dbReference type="EC" id="4.1.1.97"/>
    </reaction>
</comment>
<feature type="domain" description="Oxo-4-hydroxy-4-carboxy-5-ureidoimidazoline decarboxylase" evidence="8">
    <location>
        <begin position="10"/>
        <end position="172"/>
    </location>
</feature>
<dbReference type="GO" id="GO:0051997">
    <property type="term" value="F:2-oxo-4-hydroxy-4-carboxy-5-ureidoimidazoline decarboxylase activity"/>
    <property type="evidence" value="ECO:0007669"/>
    <property type="project" value="UniProtKB-EC"/>
</dbReference>
<dbReference type="OrthoDB" id="5243781at2"/>
<dbReference type="NCBIfam" id="TIGR03180">
    <property type="entry name" value="UraD_2"/>
    <property type="match status" value="1"/>
</dbReference>
<evidence type="ECO:0000256" key="6">
    <source>
        <dbReference type="ARBA" id="ARBA00023239"/>
    </source>
</evidence>
<evidence type="ECO:0000313" key="9">
    <source>
        <dbReference type="EMBL" id="SUA79928.1"/>
    </source>
</evidence>
<keyword evidence="6" id="KW-0456">Lyase</keyword>
<evidence type="ECO:0000313" key="10">
    <source>
        <dbReference type="Proteomes" id="UP000255467"/>
    </source>
</evidence>
<keyword evidence="10" id="KW-1185">Reference proteome</keyword>
<dbReference type="GO" id="GO:0019628">
    <property type="term" value="P:urate catabolic process"/>
    <property type="evidence" value="ECO:0007669"/>
    <property type="project" value="TreeGrafter"/>
</dbReference>
<evidence type="ECO:0000256" key="3">
    <source>
        <dbReference type="ARBA" id="ARBA00012257"/>
    </source>
</evidence>
<dbReference type="AlphaFoldDB" id="A0A378YT11"/>
<keyword evidence="4" id="KW-0659">Purine metabolism</keyword>
<protein>
    <recommendedName>
        <fullName evidence="3">2-oxo-4-hydroxy-4-carboxy-5-ureidoimidazoline decarboxylase</fullName>
        <ecNumber evidence="3">4.1.1.97</ecNumber>
    </recommendedName>
</protein>
<evidence type="ECO:0000256" key="1">
    <source>
        <dbReference type="ARBA" id="ARBA00001163"/>
    </source>
</evidence>
<dbReference type="PANTHER" id="PTHR43466">
    <property type="entry name" value="2-OXO-4-HYDROXY-4-CARBOXY-5-UREIDOIMIDAZOLINE DECARBOXYLASE-RELATED"/>
    <property type="match status" value="1"/>
</dbReference>
<dbReference type="NCBIfam" id="NF010372">
    <property type="entry name" value="PRK13798.1"/>
    <property type="match status" value="1"/>
</dbReference>
<dbReference type="Proteomes" id="UP000255467">
    <property type="component" value="Unassembled WGS sequence"/>
</dbReference>
<evidence type="ECO:0000256" key="2">
    <source>
        <dbReference type="ARBA" id="ARBA00004754"/>
    </source>
</evidence>
<dbReference type="RefSeq" id="WP_029932909.1">
    <property type="nucleotide sequence ID" value="NZ_JADLPU010000017.1"/>
</dbReference>
<comment type="pathway">
    <text evidence="2">Purine metabolism; urate degradation; (S)-allantoin from urate: step 3/3.</text>
</comment>
<sequence length="178" mass="19852">MSSRLEWLGSLPLEEAEAQLLSCCASRQWVRKMVANRPYADEASLLAAAVDGVRELAWSDVEEALSAHPRIGERAEAAHRAGMSAEDARREAQWSRQEQSDAATADDAVKAELVARNLAYEERFGHVFLIRATGRGVTEILTALHRRLHNSVEEERVEVRAELADITVLRIRKLLGLL</sequence>
<dbReference type="Pfam" id="PF09349">
    <property type="entry name" value="OHCU_decarbox"/>
    <property type="match status" value="1"/>
</dbReference>
<dbReference type="PANTHER" id="PTHR43466:SF1">
    <property type="entry name" value="2-OXO-4-HYDROXY-4-CARBOXY-5-UREIDOIMIDAZOLINE DECARBOXYLASE-RELATED"/>
    <property type="match status" value="1"/>
</dbReference>
<dbReference type="EMBL" id="UGRY01000002">
    <property type="protein sequence ID" value="SUA79928.1"/>
    <property type="molecule type" value="Genomic_DNA"/>
</dbReference>